<dbReference type="EC" id="2.7.1.78" evidence="2"/>
<dbReference type="InterPro" id="IPR027417">
    <property type="entry name" value="P-loop_NTPase"/>
</dbReference>
<evidence type="ECO:0000256" key="5">
    <source>
        <dbReference type="ARBA" id="ARBA00022777"/>
    </source>
</evidence>
<dbReference type="EMBL" id="DTBD01000010">
    <property type="protein sequence ID" value="HGQ63920.1"/>
    <property type="molecule type" value="Genomic_DNA"/>
</dbReference>
<evidence type="ECO:0000259" key="10">
    <source>
        <dbReference type="Pfam" id="PF16575"/>
    </source>
</evidence>
<evidence type="ECO:0000256" key="7">
    <source>
        <dbReference type="ARBA" id="ARBA00024737"/>
    </source>
</evidence>
<dbReference type="Pfam" id="PF16575">
    <property type="entry name" value="CLP1_P"/>
    <property type="match status" value="1"/>
</dbReference>
<proteinExistence type="predicted"/>
<evidence type="ECO:0000256" key="8">
    <source>
        <dbReference type="ARBA" id="ARBA00044641"/>
    </source>
</evidence>
<comment type="catalytic activity">
    <reaction evidence="8">
        <text>a 5'-end dephospho-ribonucleoside-RNA + ATP = a 5'-end 5'-phospho-ribonucleoside-RNA + ADP + H(+)</text>
        <dbReference type="Rhea" id="RHEA:54580"/>
        <dbReference type="Rhea" id="RHEA-COMP:13936"/>
        <dbReference type="Rhea" id="RHEA-COMP:15179"/>
        <dbReference type="ChEBI" id="CHEBI:15378"/>
        <dbReference type="ChEBI" id="CHEBI:30616"/>
        <dbReference type="ChEBI" id="CHEBI:138282"/>
        <dbReference type="ChEBI" id="CHEBI:138284"/>
        <dbReference type="ChEBI" id="CHEBI:456216"/>
        <dbReference type="EC" id="2.7.1.78"/>
    </reaction>
</comment>
<reference evidence="12" key="1">
    <citation type="journal article" date="2020" name="mSystems">
        <title>Genome- and Community-Level Interaction Insights into Carbon Utilization and Element Cycling Functions of Hydrothermarchaeota in Hydrothermal Sediment.</title>
        <authorList>
            <person name="Zhou Z."/>
            <person name="Liu Y."/>
            <person name="Xu W."/>
            <person name="Pan J."/>
            <person name="Luo Z.H."/>
            <person name="Li M."/>
        </authorList>
    </citation>
    <scope>NUCLEOTIDE SEQUENCE [LARGE SCALE GENOMIC DNA]</scope>
    <source>
        <strain evidence="12">SpSt-637</strain>
        <strain evidence="11">SpSt-667</strain>
    </source>
</reference>
<comment type="cofactor">
    <cofactor evidence="1">
        <name>a divalent metal cation</name>
        <dbReference type="ChEBI" id="CHEBI:60240"/>
    </cofactor>
</comment>
<evidence type="ECO:0000256" key="2">
    <source>
        <dbReference type="ARBA" id="ARBA00012157"/>
    </source>
</evidence>
<evidence type="ECO:0000256" key="1">
    <source>
        <dbReference type="ARBA" id="ARBA00001968"/>
    </source>
</evidence>
<evidence type="ECO:0000256" key="3">
    <source>
        <dbReference type="ARBA" id="ARBA00022679"/>
    </source>
</evidence>
<dbReference type="GO" id="GO:0005524">
    <property type="term" value="F:ATP binding"/>
    <property type="evidence" value="ECO:0007669"/>
    <property type="project" value="UniProtKB-KW"/>
</dbReference>
<dbReference type="PANTHER" id="PTHR12755">
    <property type="entry name" value="CLEAVAGE/POLYADENYLATION FACTOR IA SUBUNIT CLP1P"/>
    <property type="match status" value="1"/>
</dbReference>
<dbReference type="Gene3D" id="3.40.50.300">
    <property type="entry name" value="P-loop containing nucleotide triphosphate hydrolases"/>
    <property type="match status" value="1"/>
</dbReference>
<dbReference type="InterPro" id="IPR045116">
    <property type="entry name" value="Clp1/Grc3"/>
</dbReference>
<name>A0A7C4JJ71_9CREN</name>
<dbReference type="InterPro" id="IPR032319">
    <property type="entry name" value="CLP1_P"/>
</dbReference>
<sequence>MSSPSQPLQTRLDLEKGGLIRIMGPAKLIVIEGCIRVIGVNICKGGSFVINRYRSYCIKVLENSIINIALGEGGSIEKPNPGEEIIDVWEPTARATAEKGGTVVVLGAIESGKTSFSTLLSNIAIELNKKPCIVDTDVGQGDLAPPTFIGMKCFDKKVFWLREEKADYIKFIGSLTPSFATSMSKVISSTLDLVLKAKSLGGDPIVVNTDGWFGDSSSIEYKYILIKTLSPSTVVILGSELCSAFKAMLRNTDIDVNCLPKPRIVKERSREDRRDLRKINYQKWFNNMKKVCIDINNLAIAGACIFNGALVPAEELENIEKILGTRILYSARYTDFDVIAVPDDIIVPRERLERLERKIIVVKPSNAKGVISSILDKNLNDVGVAIIDEIDLNNGKICVQTSYADEINGLIIGKVKLDEQWNDSIRYPKCVV</sequence>
<dbReference type="AlphaFoldDB" id="A0A7C4JJ71"/>
<keyword evidence="3" id="KW-0808">Transferase</keyword>
<dbReference type="GO" id="GO:0051734">
    <property type="term" value="F:ATP-dependent polynucleotide 5'-hydroxyl-kinase activity"/>
    <property type="evidence" value="ECO:0007669"/>
    <property type="project" value="UniProtKB-EC"/>
</dbReference>
<accession>A0A7C4JJ71</accession>
<feature type="domain" description="Clp1 P-loop" evidence="10">
    <location>
        <begin position="107"/>
        <end position="286"/>
    </location>
</feature>
<dbReference type="EMBL" id="DTCK01000008">
    <property type="protein sequence ID" value="HGQ35254.1"/>
    <property type="molecule type" value="Genomic_DNA"/>
</dbReference>
<evidence type="ECO:0000256" key="6">
    <source>
        <dbReference type="ARBA" id="ARBA00022840"/>
    </source>
</evidence>
<keyword evidence="4" id="KW-0547">Nucleotide-binding</keyword>
<evidence type="ECO:0000313" key="12">
    <source>
        <dbReference type="EMBL" id="HGQ63920.1"/>
    </source>
</evidence>
<comment type="function">
    <text evidence="7">Polynucleotide kinase that can phosphorylate the 5'-hydroxyl groups of both single-stranded RNA (ssRNA) and single-stranded DNA (ssDNA). Exhibits a strong preference for ssRNA.</text>
</comment>
<evidence type="ECO:0000313" key="11">
    <source>
        <dbReference type="EMBL" id="HGQ35254.1"/>
    </source>
</evidence>
<dbReference type="GO" id="GO:0006396">
    <property type="term" value="P:RNA processing"/>
    <property type="evidence" value="ECO:0007669"/>
    <property type="project" value="InterPro"/>
</dbReference>
<comment type="catalytic activity">
    <reaction evidence="9">
        <text>a 5'-end dephospho-2'-deoxyribonucleoside-DNA + ATP = a 5'-end 5'-phospho-2'-deoxyribonucleoside-DNA + ADP + H(+)</text>
        <dbReference type="Rhea" id="RHEA:15669"/>
        <dbReference type="Rhea" id="RHEA-COMP:13180"/>
        <dbReference type="Rhea" id="RHEA-COMP:13184"/>
        <dbReference type="ChEBI" id="CHEBI:15378"/>
        <dbReference type="ChEBI" id="CHEBI:30616"/>
        <dbReference type="ChEBI" id="CHEBI:136412"/>
        <dbReference type="ChEBI" id="CHEBI:136416"/>
        <dbReference type="ChEBI" id="CHEBI:456216"/>
        <dbReference type="EC" id="2.7.1.78"/>
    </reaction>
</comment>
<organism evidence="12">
    <name type="scientific">Ignisphaera aggregans</name>
    <dbReference type="NCBI Taxonomy" id="334771"/>
    <lineage>
        <taxon>Archaea</taxon>
        <taxon>Thermoproteota</taxon>
        <taxon>Thermoprotei</taxon>
        <taxon>Desulfurococcales</taxon>
        <taxon>Desulfurococcaceae</taxon>
        <taxon>Ignisphaera</taxon>
    </lineage>
</organism>
<comment type="caution">
    <text evidence="12">The sequence shown here is derived from an EMBL/GenBank/DDBJ whole genome shotgun (WGS) entry which is preliminary data.</text>
</comment>
<keyword evidence="6" id="KW-0067">ATP-binding</keyword>
<keyword evidence="5" id="KW-0418">Kinase</keyword>
<gene>
    <name evidence="12" type="ORF">ENU08_01590</name>
    <name evidence="11" type="ORF">ENU41_01065</name>
</gene>
<evidence type="ECO:0000256" key="9">
    <source>
        <dbReference type="ARBA" id="ARBA00044673"/>
    </source>
</evidence>
<evidence type="ECO:0000256" key="4">
    <source>
        <dbReference type="ARBA" id="ARBA00022741"/>
    </source>
</evidence>
<dbReference type="PANTHER" id="PTHR12755:SF3">
    <property type="entry name" value="POLYNUCLEOTIDE 5'-HYDROXYL-KINASE NOL9"/>
    <property type="match status" value="1"/>
</dbReference>
<protein>
    <recommendedName>
        <fullName evidence="2">polynucleotide 5'-hydroxyl-kinase</fullName>
        <ecNumber evidence="2">2.7.1.78</ecNumber>
    </recommendedName>
</protein>